<dbReference type="Gene3D" id="1.10.260.40">
    <property type="entry name" value="lambda repressor-like DNA-binding domains"/>
    <property type="match status" value="1"/>
</dbReference>
<organism evidence="3 4">
    <name type="scientific">Paenibacillus rigui</name>
    <dbReference type="NCBI Taxonomy" id="554312"/>
    <lineage>
        <taxon>Bacteria</taxon>
        <taxon>Bacillati</taxon>
        <taxon>Bacillota</taxon>
        <taxon>Bacilli</taxon>
        <taxon>Bacillales</taxon>
        <taxon>Paenibacillaceae</taxon>
        <taxon>Paenibacillus</taxon>
    </lineage>
</organism>
<dbReference type="InterPro" id="IPR010982">
    <property type="entry name" value="Lambda_DNA-bd_dom_sf"/>
</dbReference>
<dbReference type="SUPFAM" id="SSF47413">
    <property type="entry name" value="lambda repressor-like DNA-binding domains"/>
    <property type="match status" value="1"/>
</dbReference>
<dbReference type="Proteomes" id="UP000215509">
    <property type="component" value="Unassembled WGS sequence"/>
</dbReference>
<dbReference type="CDD" id="cd00093">
    <property type="entry name" value="HTH_XRE"/>
    <property type="match status" value="1"/>
</dbReference>
<dbReference type="Pfam" id="PF01381">
    <property type="entry name" value="HTH_3"/>
    <property type="match status" value="1"/>
</dbReference>
<dbReference type="InterPro" id="IPR001387">
    <property type="entry name" value="Cro/C1-type_HTH"/>
</dbReference>
<dbReference type="PANTHER" id="PTHR46558">
    <property type="entry name" value="TRACRIPTIONAL REGULATORY PROTEIN-RELATED-RELATED"/>
    <property type="match status" value="1"/>
</dbReference>
<keyword evidence="4" id="KW-1185">Reference proteome</keyword>
<dbReference type="AlphaFoldDB" id="A0A229URE0"/>
<dbReference type="SMART" id="SM00530">
    <property type="entry name" value="HTH_XRE"/>
    <property type="match status" value="1"/>
</dbReference>
<dbReference type="OrthoDB" id="8115576at2"/>
<comment type="caution">
    <text evidence="3">The sequence shown here is derived from an EMBL/GenBank/DDBJ whole genome shotgun (WGS) entry which is preliminary data.</text>
</comment>
<protein>
    <submittedName>
        <fullName evidence="3">Transcriptional regulator</fullName>
    </submittedName>
</protein>
<dbReference type="PROSITE" id="PS50943">
    <property type="entry name" value="HTH_CROC1"/>
    <property type="match status" value="1"/>
</dbReference>
<feature type="domain" description="HTH cro/C1-type" evidence="2">
    <location>
        <begin position="6"/>
        <end position="60"/>
    </location>
</feature>
<evidence type="ECO:0000313" key="3">
    <source>
        <dbReference type="EMBL" id="OXM86066.1"/>
    </source>
</evidence>
<accession>A0A229URE0</accession>
<name>A0A229URE0_9BACL</name>
<dbReference type="EMBL" id="NMQW01000017">
    <property type="protein sequence ID" value="OXM86066.1"/>
    <property type="molecule type" value="Genomic_DNA"/>
</dbReference>
<sequence>MVLNRLTELRKSKRWSLQYIADRLGIAKSTYAGYESGYREPSLEAVKMLADLFDTSVDFLLGRVDAPDFSMERWSTSKTENELKELDKIPLAVDGKALSAREVKQLIAFVRAVREIEGQ</sequence>
<evidence type="ECO:0000313" key="4">
    <source>
        <dbReference type="Proteomes" id="UP000215509"/>
    </source>
</evidence>
<dbReference type="GO" id="GO:0003677">
    <property type="term" value="F:DNA binding"/>
    <property type="evidence" value="ECO:0007669"/>
    <property type="project" value="UniProtKB-KW"/>
</dbReference>
<gene>
    <name evidence="3" type="ORF">CF651_12675</name>
</gene>
<proteinExistence type="predicted"/>
<reference evidence="3 4" key="1">
    <citation type="submission" date="2017-07" db="EMBL/GenBank/DDBJ databases">
        <title>Genome sequencing and assembly of Paenibacillus rigui.</title>
        <authorList>
            <person name="Mayilraj S."/>
        </authorList>
    </citation>
    <scope>NUCLEOTIDE SEQUENCE [LARGE SCALE GENOMIC DNA]</scope>
    <source>
        <strain evidence="3 4">JCM 16352</strain>
    </source>
</reference>
<dbReference type="PANTHER" id="PTHR46558:SF14">
    <property type="entry name" value="HTH-TYPE TRANSCRIPTIONAL REGULATOR ANSR"/>
    <property type="match status" value="1"/>
</dbReference>
<keyword evidence="1" id="KW-0238">DNA-binding</keyword>
<evidence type="ECO:0000259" key="2">
    <source>
        <dbReference type="PROSITE" id="PS50943"/>
    </source>
</evidence>
<evidence type="ECO:0000256" key="1">
    <source>
        <dbReference type="ARBA" id="ARBA00023125"/>
    </source>
</evidence>
<dbReference type="RefSeq" id="WP_094015216.1">
    <property type="nucleotide sequence ID" value="NZ_NMQW01000017.1"/>
</dbReference>